<dbReference type="Pfam" id="PF00067">
    <property type="entry name" value="p450"/>
    <property type="match status" value="1"/>
</dbReference>
<evidence type="ECO:0000256" key="2">
    <source>
        <dbReference type="ARBA" id="ARBA00022723"/>
    </source>
</evidence>
<dbReference type="GO" id="GO:0017000">
    <property type="term" value="P:antibiotic biosynthetic process"/>
    <property type="evidence" value="ECO:0007669"/>
    <property type="project" value="UniProtKB-ARBA"/>
</dbReference>
<dbReference type="GeneID" id="81402900"/>
<keyword evidence="6" id="KW-1185">Reference proteome</keyword>
<dbReference type="Pfam" id="PF00756">
    <property type="entry name" value="Esterase"/>
    <property type="match status" value="1"/>
</dbReference>
<keyword evidence="4" id="KW-0408">Iron</keyword>
<dbReference type="PRINTS" id="PR00359">
    <property type="entry name" value="BP450"/>
</dbReference>
<dbReference type="InterPro" id="IPR000801">
    <property type="entry name" value="Esterase-like"/>
</dbReference>
<dbReference type="InterPro" id="IPR017972">
    <property type="entry name" value="Cyt_P450_CS"/>
</dbReference>
<dbReference type="PANTHER" id="PTHR46696">
    <property type="entry name" value="P450, PUTATIVE (EUROFUNG)-RELATED"/>
    <property type="match status" value="1"/>
</dbReference>
<name>A0A9W9HCY0_9EURO</name>
<comment type="caution">
    <text evidence="5">The sequence shown here is derived from an EMBL/GenBank/DDBJ whole genome shotgun (WGS) entry which is preliminary data.</text>
</comment>
<dbReference type="GO" id="GO:0072330">
    <property type="term" value="P:monocarboxylic acid biosynthetic process"/>
    <property type="evidence" value="ECO:0007669"/>
    <property type="project" value="UniProtKB-ARBA"/>
</dbReference>
<proteinExistence type="inferred from homology"/>
<reference evidence="5" key="2">
    <citation type="journal article" date="2023" name="IMA Fungus">
        <title>Comparative genomic study of the Penicillium genus elucidates a diverse pangenome and 15 lateral gene transfer events.</title>
        <authorList>
            <person name="Petersen C."/>
            <person name="Sorensen T."/>
            <person name="Nielsen M.R."/>
            <person name="Sondergaard T.E."/>
            <person name="Sorensen J.L."/>
            <person name="Fitzpatrick D.A."/>
            <person name="Frisvad J.C."/>
            <person name="Nielsen K.L."/>
        </authorList>
    </citation>
    <scope>NUCLEOTIDE SEQUENCE</scope>
    <source>
        <strain evidence="5">IBT 22155</strain>
    </source>
</reference>
<dbReference type="GO" id="GO:0020037">
    <property type="term" value="F:heme binding"/>
    <property type="evidence" value="ECO:0007669"/>
    <property type="project" value="InterPro"/>
</dbReference>
<evidence type="ECO:0008006" key="7">
    <source>
        <dbReference type="Google" id="ProtNLM"/>
    </source>
</evidence>
<dbReference type="GO" id="GO:0043386">
    <property type="term" value="P:mycotoxin biosynthetic process"/>
    <property type="evidence" value="ECO:0007669"/>
    <property type="project" value="UniProtKB-ARBA"/>
</dbReference>
<dbReference type="RefSeq" id="XP_056525843.1">
    <property type="nucleotide sequence ID" value="XM_056663730.1"/>
</dbReference>
<evidence type="ECO:0000256" key="1">
    <source>
        <dbReference type="ARBA" id="ARBA00010617"/>
    </source>
</evidence>
<dbReference type="GO" id="GO:0016705">
    <property type="term" value="F:oxidoreductase activity, acting on paired donors, with incorporation or reduction of molecular oxygen"/>
    <property type="evidence" value="ECO:0007669"/>
    <property type="project" value="InterPro"/>
</dbReference>
<dbReference type="InterPro" id="IPR002397">
    <property type="entry name" value="Cyt_P450_B"/>
</dbReference>
<evidence type="ECO:0000313" key="5">
    <source>
        <dbReference type="EMBL" id="KAJ5144199.1"/>
    </source>
</evidence>
<dbReference type="SUPFAM" id="SSF53474">
    <property type="entry name" value="alpha/beta-Hydrolases"/>
    <property type="match status" value="1"/>
</dbReference>
<evidence type="ECO:0000313" key="6">
    <source>
        <dbReference type="Proteomes" id="UP001149079"/>
    </source>
</evidence>
<dbReference type="GO" id="GO:0004497">
    <property type="term" value="F:monooxygenase activity"/>
    <property type="evidence" value="ECO:0007669"/>
    <property type="project" value="InterPro"/>
</dbReference>
<keyword evidence="2" id="KW-0479">Metal-binding</keyword>
<dbReference type="Gene3D" id="3.40.50.1820">
    <property type="entry name" value="alpha/beta hydrolase"/>
    <property type="match status" value="1"/>
</dbReference>
<dbReference type="Gene3D" id="1.10.630.10">
    <property type="entry name" value="Cytochrome P450"/>
    <property type="match status" value="1"/>
</dbReference>
<protein>
    <recommendedName>
        <fullName evidence="7">Cytochrome P450</fullName>
    </recommendedName>
</protein>
<dbReference type="PANTHER" id="PTHR46696:SF6">
    <property type="entry name" value="P450, PUTATIVE (EUROFUNG)-RELATED"/>
    <property type="match status" value="1"/>
</dbReference>
<dbReference type="SUPFAM" id="SSF48264">
    <property type="entry name" value="Cytochrome P450"/>
    <property type="match status" value="1"/>
</dbReference>
<dbReference type="InterPro" id="IPR036396">
    <property type="entry name" value="Cyt_P450_sf"/>
</dbReference>
<keyword evidence="3" id="KW-0560">Oxidoreductase</keyword>
<evidence type="ECO:0000256" key="4">
    <source>
        <dbReference type="ARBA" id="ARBA00023004"/>
    </source>
</evidence>
<sequence>MATAIQDDFNLIEDNNPTKIYDQFNHLRATCPVAHTSQMGSFWMLTRYEDIKRAAADTETFISSVKAVIPSDPRGVRRAPLNTDPPAHTPYRTALDRTLKAARLKRLAPILEQHAERVFDAVLQSGRVRGDDYPDHDGHTSHIDISAQFGASFAAWVEVSWLNLEEDIAPVLASTAAKWVNAWRQQNAAETSAQSARLYELARALFADRRAAPRDPESDPASSLLQEVGPDGQPLDEELLVGALRQSLVVGMVAPPILLGDICAHLSRDRDLQAKLRADETLIPAAIEEFVRLYVPYRGFCRTPTRPVELHGRTIPAGQPISMTYAAANRDPTVFEDPNTFILNRENISSHLGFGRGRHRCAGMPLARIALQIALRVILRRTTDFEVNGPLQYADARNVLMGGDIYSFTDQWHTTPQYSAGFDLHDYKPGNFLAPIAPDFGPGSKNPGYEMTKKEHGKWTYTTYFPSGTFTYNFMPDCDFASNCSAAGQVVTDPDNPPIQNYPGQQNYSMFQVPFDSRHQSYAALDLDFSYQLPIPSRSRTGTISFINYTSPGSTVPAPDIGDYAIYLPAEYGHIRGKKYPLFYLCHGGGGNGGDWPNRARVQHIFDRLIAEGHMPPTVVVMPSWNAYIGVSFASIRENFMEYLFPHIEQTWEVTTDPDQRAFSGLSLGGALTYEMYVNATSYFGYFGVMSGALLPGAPQSAYVNATMLKANPALGDRGVYVGFGLYDIAFDDCRKLQYALDALQIPYVTRVAPWGAHYFNTWQDALWNFGRIVLWKERPLTVEAGHGVA</sequence>
<gene>
    <name evidence="5" type="ORF">N7515_002986</name>
</gene>
<accession>A0A9W9HCY0</accession>
<dbReference type="Proteomes" id="UP001149079">
    <property type="component" value="Unassembled WGS sequence"/>
</dbReference>
<comment type="similarity">
    <text evidence="1">Belongs to the cytochrome P450 family.</text>
</comment>
<reference evidence="5" key="1">
    <citation type="submission" date="2022-11" db="EMBL/GenBank/DDBJ databases">
        <authorList>
            <person name="Petersen C."/>
        </authorList>
    </citation>
    <scope>NUCLEOTIDE SEQUENCE</scope>
    <source>
        <strain evidence="5">IBT 22155</strain>
    </source>
</reference>
<dbReference type="AlphaFoldDB" id="A0A9W9HCY0"/>
<dbReference type="OrthoDB" id="2112891at2759"/>
<dbReference type="EMBL" id="JAPQKL010000002">
    <property type="protein sequence ID" value="KAJ5144199.1"/>
    <property type="molecule type" value="Genomic_DNA"/>
</dbReference>
<evidence type="ECO:0000256" key="3">
    <source>
        <dbReference type="ARBA" id="ARBA00023002"/>
    </source>
</evidence>
<dbReference type="InterPro" id="IPR001128">
    <property type="entry name" value="Cyt_P450"/>
</dbReference>
<dbReference type="InterPro" id="IPR029058">
    <property type="entry name" value="AB_hydrolase_fold"/>
</dbReference>
<dbReference type="PROSITE" id="PS00086">
    <property type="entry name" value="CYTOCHROME_P450"/>
    <property type="match status" value="1"/>
</dbReference>
<organism evidence="5 6">
    <name type="scientific">Penicillium bovifimosum</name>
    <dbReference type="NCBI Taxonomy" id="126998"/>
    <lineage>
        <taxon>Eukaryota</taxon>
        <taxon>Fungi</taxon>
        <taxon>Dikarya</taxon>
        <taxon>Ascomycota</taxon>
        <taxon>Pezizomycotina</taxon>
        <taxon>Eurotiomycetes</taxon>
        <taxon>Eurotiomycetidae</taxon>
        <taxon>Eurotiales</taxon>
        <taxon>Aspergillaceae</taxon>
        <taxon>Penicillium</taxon>
    </lineage>
</organism>
<dbReference type="GO" id="GO:0005506">
    <property type="term" value="F:iron ion binding"/>
    <property type="evidence" value="ECO:0007669"/>
    <property type="project" value="InterPro"/>
</dbReference>